<proteinExistence type="predicted"/>
<name>A0A226X5M6_CABSO</name>
<dbReference type="OrthoDB" id="9154435at2"/>
<gene>
    <name evidence="1" type="ORF">BSU04_10185</name>
</gene>
<sequence>MALTGQVTGDGWSVSTNSIPAGNGFCCEVHVAHGGAAGEFKHQFRHSKIFAREWETVLDGLREGVVWIGLKRAETIHL</sequence>
<accession>A0A226X5M6</accession>
<comment type="caution">
    <text evidence="1">The sequence shown here is derived from an EMBL/GenBank/DDBJ whole genome shotgun (WGS) entry which is preliminary data.</text>
</comment>
<evidence type="ECO:0000313" key="2">
    <source>
        <dbReference type="Proteomes" id="UP000214720"/>
    </source>
</evidence>
<evidence type="ECO:0008006" key="3">
    <source>
        <dbReference type="Google" id="ProtNLM"/>
    </source>
</evidence>
<reference evidence="2" key="1">
    <citation type="submission" date="2017-01" db="EMBL/GenBank/DDBJ databases">
        <title>Genome Analysis of Deinococcus marmoris KOPRI26562.</title>
        <authorList>
            <person name="Kim J.H."/>
            <person name="Oh H.-M."/>
        </authorList>
    </citation>
    <scope>NUCLEOTIDE SEQUENCE [LARGE SCALE GENOMIC DNA]</scope>
    <source>
        <strain evidence="2">PAMC 26633</strain>
    </source>
</reference>
<dbReference type="RefSeq" id="WP_089160408.1">
    <property type="nucleotide sequence ID" value="NZ_MTHB01000052.1"/>
</dbReference>
<organism evidence="1 2">
    <name type="scientific">Caballeronia sordidicola</name>
    <name type="common">Burkholderia sordidicola</name>
    <dbReference type="NCBI Taxonomy" id="196367"/>
    <lineage>
        <taxon>Bacteria</taxon>
        <taxon>Pseudomonadati</taxon>
        <taxon>Pseudomonadota</taxon>
        <taxon>Betaproteobacteria</taxon>
        <taxon>Burkholderiales</taxon>
        <taxon>Burkholderiaceae</taxon>
        <taxon>Caballeronia</taxon>
    </lineage>
</organism>
<dbReference type="EMBL" id="MTHB01000052">
    <property type="protein sequence ID" value="OXC78762.1"/>
    <property type="molecule type" value="Genomic_DNA"/>
</dbReference>
<evidence type="ECO:0000313" key="1">
    <source>
        <dbReference type="EMBL" id="OXC78762.1"/>
    </source>
</evidence>
<dbReference type="Proteomes" id="UP000214720">
    <property type="component" value="Unassembled WGS sequence"/>
</dbReference>
<protein>
    <recommendedName>
        <fullName evidence="3">UDP-glucose 4-epimerase</fullName>
    </recommendedName>
</protein>
<dbReference type="AlphaFoldDB" id="A0A226X5M6"/>